<accession>A0A437J5B3</accession>
<keyword evidence="2" id="KW-1185">Reference proteome</keyword>
<comment type="caution">
    <text evidence="1">The sequence shown here is derived from an EMBL/GenBank/DDBJ whole genome shotgun (WGS) entry which is preliminary data.</text>
</comment>
<dbReference type="Gene3D" id="3.90.1140.10">
    <property type="entry name" value="Cyclic phosphodiesterase"/>
    <property type="match status" value="1"/>
</dbReference>
<gene>
    <name evidence="1" type="ORF">ENE74_12170</name>
</gene>
<protein>
    <submittedName>
        <fullName evidence="1">2'-5' RNA ligase family protein</fullName>
    </submittedName>
</protein>
<dbReference type="EMBL" id="RZUL01000004">
    <property type="protein sequence ID" value="RVT40115.1"/>
    <property type="molecule type" value="Genomic_DNA"/>
</dbReference>
<organism evidence="1 2">
    <name type="scientific">Sphingobium algorifonticola</name>
    <dbReference type="NCBI Taxonomy" id="2008318"/>
    <lineage>
        <taxon>Bacteria</taxon>
        <taxon>Pseudomonadati</taxon>
        <taxon>Pseudomonadota</taxon>
        <taxon>Alphaproteobacteria</taxon>
        <taxon>Sphingomonadales</taxon>
        <taxon>Sphingomonadaceae</taxon>
        <taxon>Sphingobium</taxon>
    </lineage>
</organism>
<evidence type="ECO:0000313" key="1">
    <source>
        <dbReference type="EMBL" id="RVT40115.1"/>
    </source>
</evidence>
<dbReference type="OrthoDB" id="793003at2"/>
<proteinExistence type="predicted"/>
<name>A0A437J5B3_9SPHN</name>
<dbReference type="RefSeq" id="WP_127691211.1">
    <property type="nucleotide sequence ID" value="NZ_RZUL01000004.1"/>
</dbReference>
<sequence length="168" mass="18894">MTDPIIVTATMGDADFAWADNLRREHFPPERNMLSAHVTLFHHLPPSAELEICAQLARLCAEEPPPRAMLADVLHLGRGVAFRIDSADLMAMRQDIADAFHGMLTPQDAARPRLHVTIQNKVTPQASRALFDTLRATFVPRPFAIVGLAAWWYRGGPWEAIVRYRFRG</sequence>
<keyword evidence="1" id="KW-0436">Ligase</keyword>
<dbReference type="GO" id="GO:0016874">
    <property type="term" value="F:ligase activity"/>
    <property type="evidence" value="ECO:0007669"/>
    <property type="project" value="UniProtKB-KW"/>
</dbReference>
<dbReference type="Proteomes" id="UP000282977">
    <property type="component" value="Unassembled WGS sequence"/>
</dbReference>
<dbReference type="AlphaFoldDB" id="A0A437J5B3"/>
<reference evidence="1 2" key="1">
    <citation type="submission" date="2019-01" db="EMBL/GenBank/DDBJ databases">
        <authorList>
            <person name="Chen W.-M."/>
        </authorList>
    </citation>
    <scope>NUCLEOTIDE SEQUENCE [LARGE SCALE GENOMIC DNA]</scope>
    <source>
        <strain evidence="1 2">TLA-22</strain>
    </source>
</reference>
<evidence type="ECO:0000313" key="2">
    <source>
        <dbReference type="Proteomes" id="UP000282977"/>
    </source>
</evidence>
<dbReference type="Pfam" id="PF13563">
    <property type="entry name" value="2_5_RNA_ligase2"/>
    <property type="match status" value="1"/>
</dbReference>